<name>A0A2S4UK37_9BASI</name>
<dbReference type="Proteomes" id="UP000239156">
    <property type="component" value="Unassembled WGS sequence"/>
</dbReference>
<dbReference type="VEuPathDB" id="FungiDB:PSHT_13941"/>
<protein>
    <submittedName>
        <fullName evidence="2">Uncharacterized protein</fullName>
    </submittedName>
</protein>
<organism evidence="2 3">
    <name type="scientific">Puccinia striiformis</name>
    <dbReference type="NCBI Taxonomy" id="27350"/>
    <lineage>
        <taxon>Eukaryota</taxon>
        <taxon>Fungi</taxon>
        <taxon>Dikarya</taxon>
        <taxon>Basidiomycota</taxon>
        <taxon>Pucciniomycotina</taxon>
        <taxon>Pucciniomycetes</taxon>
        <taxon>Pucciniales</taxon>
        <taxon>Pucciniaceae</taxon>
        <taxon>Puccinia</taxon>
    </lineage>
</organism>
<gene>
    <name evidence="2" type="ORF">PSTT_14938</name>
</gene>
<feature type="compositionally biased region" description="Basic residues" evidence="1">
    <location>
        <begin position="95"/>
        <end position="108"/>
    </location>
</feature>
<evidence type="ECO:0000313" key="3">
    <source>
        <dbReference type="Proteomes" id="UP000239156"/>
    </source>
</evidence>
<accession>A0A2S4UK37</accession>
<dbReference type="EMBL" id="PKSL01000253">
    <property type="protein sequence ID" value="POV97640.1"/>
    <property type="molecule type" value="Genomic_DNA"/>
</dbReference>
<feature type="compositionally biased region" description="Basic and acidic residues" evidence="1">
    <location>
        <begin position="109"/>
        <end position="122"/>
    </location>
</feature>
<reference evidence="2" key="1">
    <citation type="submission" date="2017-12" db="EMBL/GenBank/DDBJ databases">
        <title>Gene loss provides genomic basis for host adaptation in cereal stripe rust fungi.</title>
        <authorList>
            <person name="Xia C."/>
        </authorList>
    </citation>
    <scope>NUCLEOTIDE SEQUENCE [LARGE SCALE GENOMIC DNA]</scope>
    <source>
        <strain evidence="2">93-210</strain>
    </source>
</reference>
<dbReference type="VEuPathDB" id="FungiDB:PSTT_14938"/>
<sequence length="237" mass="26539">MVDILDHLNINTCIGRVFGKYLPVFQPKTQAPAPAPGTREQVLVAFPQVLPNKYQVLANEYLEPASVEKSSFMKDFVELLDQTHVVTTVGEPIKHSHKGRPHDSKKKKTKDESLKSTKRDPSAWEYWAKPEKKKRGWPTKPEAAEDSVPKQGCGRPCKEPEVLTSVPEMLETVEAGKKQKRAQNVARKGKKPKQDVTPNSSEDDSGGSELPDNPVEIVTRSGRVIKDHHTQRTSLNF</sequence>
<feature type="region of interest" description="Disordered" evidence="1">
    <location>
        <begin position="88"/>
        <end position="237"/>
    </location>
</feature>
<keyword evidence="3" id="KW-1185">Reference proteome</keyword>
<proteinExistence type="predicted"/>
<evidence type="ECO:0000256" key="1">
    <source>
        <dbReference type="SAM" id="MobiDB-lite"/>
    </source>
</evidence>
<comment type="caution">
    <text evidence="2">The sequence shown here is derived from an EMBL/GenBank/DDBJ whole genome shotgun (WGS) entry which is preliminary data.</text>
</comment>
<evidence type="ECO:0000313" key="2">
    <source>
        <dbReference type="EMBL" id="POV97640.1"/>
    </source>
</evidence>
<dbReference type="AlphaFoldDB" id="A0A2S4UK37"/>